<evidence type="ECO:0000313" key="1">
    <source>
        <dbReference type="EMBL" id="JAH80457.1"/>
    </source>
</evidence>
<sequence>MFQKNITLCCPLSVFSEVRTKYHCMYL</sequence>
<dbReference type="EMBL" id="GBXM01028120">
    <property type="protein sequence ID" value="JAH80457.1"/>
    <property type="molecule type" value="Transcribed_RNA"/>
</dbReference>
<proteinExistence type="predicted"/>
<name>A0A0E9VR22_ANGAN</name>
<protein>
    <submittedName>
        <fullName evidence="1">Uncharacterized protein</fullName>
    </submittedName>
</protein>
<reference evidence="1" key="1">
    <citation type="submission" date="2014-11" db="EMBL/GenBank/DDBJ databases">
        <authorList>
            <person name="Amaro Gonzalez C."/>
        </authorList>
    </citation>
    <scope>NUCLEOTIDE SEQUENCE</scope>
</reference>
<dbReference type="AlphaFoldDB" id="A0A0E9VR22"/>
<reference evidence="1" key="2">
    <citation type="journal article" date="2015" name="Fish Shellfish Immunol.">
        <title>Early steps in the European eel (Anguilla anguilla)-Vibrio vulnificus interaction in the gills: Role of the RtxA13 toxin.</title>
        <authorList>
            <person name="Callol A."/>
            <person name="Pajuelo D."/>
            <person name="Ebbesson L."/>
            <person name="Teles M."/>
            <person name="MacKenzie S."/>
            <person name="Amaro C."/>
        </authorList>
    </citation>
    <scope>NUCLEOTIDE SEQUENCE</scope>
</reference>
<organism evidence="1">
    <name type="scientific">Anguilla anguilla</name>
    <name type="common">European freshwater eel</name>
    <name type="synonym">Muraena anguilla</name>
    <dbReference type="NCBI Taxonomy" id="7936"/>
    <lineage>
        <taxon>Eukaryota</taxon>
        <taxon>Metazoa</taxon>
        <taxon>Chordata</taxon>
        <taxon>Craniata</taxon>
        <taxon>Vertebrata</taxon>
        <taxon>Euteleostomi</taxon>
        <taxon>Actinopterygii</taxon>
        <taxon>Neopterygii</taxon>
        <taxon>Teleostei</taxon>
        <taxon>Anguilliformes</taxon>
        <taxon>Anguillidae</taxon>
        <taxon>Anguilla</taxon>
    </lineage>
</organism>
<accession>A0A0E9VR22</accession>